<organism evidence="3">
    <name type="scientific">Candidatus Iainarchaeum sp</name>
    <dbReference type="NCBI Taxonomy" id="3101447"/>
    <lineage>
        <taxon>Archaea</taxon>
        <taxon>Candidatus Iainarchaeota</taxon>
        <taxon>Candidatus Iainarchaeia</taxon>
        <taxon>Candidatus Iainarchaeales</taxon>
        <taxon>Candidatus Iainarchaeaceae</taxon>
        <taxon>Candidatus Iainarchaeum</taxon>
    </lineage>
</organism>
<feature type="domain" description="CAAX prenyl protease 2/Lysostaphin resistance protein A-like" evidence="2">
    <location>
        <begin position="90"/>
        <end position="172"/>
    </location>
</feature>
<dbReference type="GO" id="GO:0004175">
    <property type="term" value="F:endopeptidase activity"/>
    <property type="evidence" value="ECO:0007669"/>
    <property type="project" value="UniProtKB-ARBA"/>
</dbReference>
<dbReference type="Pfam" id="PF02517">
    <property type="entry name" value="Rce1-like"/>
    <property type="match status" value="1"/>
</dbReference>
<keyword evidence="1" id="KW-0812">Transmembrane</keyword>
<keyword evidence="3" id="KW-0378">Hydrolase</keyword>
<dbReference type="InterPro" id="IPR052710">
    <property type="entry name" value="CAAX_protease"/>
</dbReference>
<dbReference type="AlphaFoldDB" id="A0A7T9DK72"/>
<keyword evidence="1" id="KW-0472">Membrane</keyword>
<dbReference type="InterPro" id="IPR003675">
    <property type="entry name" value="Rce1/LyrA-like_dom"/>
</dbReference>
<dbReference type="PANTHER" id="PTHR36435">
    <property type="entry name" value="SLR1288 PROTEIN"/>
    <property type="match status" value="1"/>
</dbReference>
<keyword evidence="1" id="KW-1133">Transmembrane helix</keyword>
<accession>A0A7T9DK72</accession>
<feature type="transmembrane region" description="Helical" evidence="1">
    <location>
        <begin position="123"/>
        <end position="150"/>
    </location>
</feature>
<feature type="transmembrane region" description="Helical" evidence="1">
    <location>
        <begin position="48"/>
        <end position="72"/>
    </location>
</feature>
<protein>
    <submittedName>
        <fullName evidence="3">CPBP family intramembrane metalloprotease</fullName>
    </submittedName>
</protein>
<proteinExistence type="predicted"/>
<gene>
    <name evidence="3" type="ORF">IPJ89_01235</name>
</gene>
<evidence type="ECO:0000256" key="1">
    <source>
        <dbReference type="SAM" id="Phobius"/>
    </source>
</evidence>
<feature type="transmembrane region" description="Helical" evidence="1">
    <location>
        <begin position="84"/>
        <end position="103"/>
    </location>
</feature>
<feature type="transmembrane region" description="Helical" evidence="1">
    <location>
        <begin position="156"/>
        <end position="180"/>
    </location>
</feature>
<evidence type="ECO:0000313" key="3">
    <source>
        <dbReference type="EMBL" id="QQR92851.1"/>
    </source>
</evidence>
<feature type="transmembrane region" description="Helical" evidence="1">
    <location>
        <begin position="6"/>
        <end position="27"/>
    </location>
</feature>
<dbReference type="PANTHER" id="PTHR36435:SF1">
    <property type="entry name" value="CAAX AMINO TERMINAL PROTEASE FAMILY PROTEIN"/>
    <property type="match status" value="1"/>
</dbReference>
<keyword evidence="3" id="KW-0482">Metalloprotease</keyword>
<dbReference type="Proteomes" id="UP000596004">
    <property type="component" value="Chromosome"/>
</dbReference>
<name>A0A7T9DK72_9ARCH</name>
<dbReference type="GO" id="GO:0008237">
    <property type="term" value="F:metallopeptidase activity"/>
    <property type="evidence" value="ECO:0007669"/>
    <property type="project" value="UniProtKB-KW"/>
</dbReference>
<keyword evidence="3" id="KW-0645">Protease</keyword>
<dbReference type="GO" id="GO:0006508">
    <property type="term" value="P:proteolysis"/>
    <property type="evidence" value="ECO:0007669"/>
    <property type="project" value="UniProtKB-KW"/>
</dbReference>
<reference evidence="3" key="1">
    <citation type="submission" date="2020-11" db="EMBL/GenBank/DDBJ databases">
        <title>Connecting structure to function with the recovery of over 1000 high-quality activated sludge metagenome-assembled genomes encoding full-length rRNA genes using long-read sequencing.</title>
        <authorList>
            <person name="Singleton C.M."/>
            <person name="Petriglieri F."/>
            <person name="Kristensen J.M."/>
            <person name="Kirkegaard R.H."/>
            <person name="Michaelsen T.Y."/>
            <person name="Andersen M.H."/>
            <person name="Karst S.M."/>
            <person name="Dueholm M.S."/>
            <person name="Nielsen P.H."/>
            <person name="Albertsen M."/>
        </authorList>
    </citation>
    <scope>NUCLEOTIDE SEQUENCE</scope>
    <source>
        <strain evidence="3">Fred_18-Q3-R57-64_BAT3C.431</strain>
    </source>
</reference>
<evidence type="ECO:0000259" key="2">
    <source>
        <dbReference type="Pfam" id="PF02517"/>
    </source>
</evidence>
<dbReference type="EMBL" id="CP064981">
    <property type="protein sequence ID" value="QQR92851.1"/>
    <property type="molecule type" value="Genomic_DNA"/>
</dbReference>
<dbReference type="GO" id="GO:0080120">
    <property type="term" value="P:CAAX-box protein maturation"/>
    <property type="evidence" value="ECO:0007669"/>
    <property type="project" value="UniProtKB-ARBA"/>
</dbReference>
<sequence>MENQIYGLSAAAWFIPLLFLSISLIWAHFQKKEKQFFGKIPSFSREQLILVGQTLLFLLVVGIVIDRVAVLLQFNDTQAVTATAAFFASIPLTAIVFFVFGALAEEMFFRGVLFHEIGKWPSIVLFALAHGGYFSIVEVIGALAAGYVLVRTRERAASIFPGFVAHALYNLVAVFILIWVT</sequence>